<dbReference type="Pfam" id="PF00503">
    <property type="entry name" value="G-alpha"/>
    <property type="match status" value="1"/>
</dbReference>
<comment type="caution">
    <text evidence="6">The sequence shown here is derived from an EMBL/GenBank/DDBJ whole genome shotgun (WGS) entry which is preliminary data.</text>
</comment>
<evidence type="ECO:0000256" key="4">
    <source>
        <dbReference type="ARBA" id="ARBA00023224"/>
    </source>
</evidence>
<dbReference type="InterPro" id="IPR027417">
    <property type="entry name" value="P-loop_NTPase"/>
</dbReference>
<evidence type="ECO:0000256" key="1">
    <source>
        <dbReference type="ARBA" id="ARBA00022723"/>
    </source>
</evidence>
<dbReference type="SUPFAM" id="SSF52540">
    <property type="entry name" value="P-loop containing nucleoside triphosphate hydrolases"/>
    <property type="match status" value="1"/>
</dbReference>
<gene>
    <name evidence="6" type="ORF">C9374_002998</name>
</gene>
<reference evidence="6 7" key="1">
    <citation type="journal article" date="2018" name="BMC Genomics">
        <title>The genome of Naegleria lovaniensis, the basis for a comparative approach to unravel pathogenicity factors of the human pathogenic amoeba N. fowleri.</title>
        <authorList>
            <person name="Liechti N."/>
            <person name="Schurch N."/>
            <person name="Bruggmann R."/>
            <person name="Wittwer M."/>
        </authorList>
    </citation>
    <scope>NUCLEOTIDE SEQUENCE [LARGE SCALE GENOMIC DNA]</scope>
    <source>
        <strain evidence="6 7">ATCC 30569</strain>
    </source>
</reference>
<dbReference type="EMBL" id="PYSW02000017">
    <property type="protein sequence ID" value="KAG2385849.1"/>
    <property type="molecule type" value="Genomic_DNA"/>
</dbReference>
<protein>
    <submittedName>
        <fullName evidence="6">Uncharacterized protein</fullName>
    </submittedName>
</protein>
<dbReference type="GO" id="GO:0005834">
    <property type="term" value="C:heterotrimeric G-protein complex"/>
    <property type="evidence" value="ECO:0007669"/>
    <property type="project" value="TreeGrafter"/>
</dbReference>
<keyword evidence="5" id="KW-0460">Magnesium</keyword>
<dbReference type="GO" id="GO:0005737">
    <property type="term" value="C:cytoplasm"/>
    <property type="evidence" value="ECO:0007669"/>
    <property type="project" value="TreeGrafter"/>
</dbReference>
<dbReference type="PANTHER" id="PTHR10218">
    <property type="entry name" value="GTP-BINDING PROTEIN ALPHA SUBUNIT"/>
    <property type="match status" value="1"/>
</dbReference>
<dbReference type="RefSeq" id="XP_044549842.1">
    <property type="nucleotide sequence ID" value="XM_044692476.1"/>
</dbReference>
<dbReference type="Gene3D" id="3.40.50.300">
    <property type="entry name" value="P-loop containing nucleotide triphosphate hydrolases"/>
    <property type="match status" value="1"/>
</dbReference>
<dbReference type="AlphaFoldDB" id="A0AA88GU79"/>
<evidence type="ECO:0000313" key="7">
    <source>
        <dbReference type="Proteomes" id="UP000816034"/>
    </source>
</evidence>
<dbReference type="PANTHER" id="PTHR10218:SF302">
    <property type="entry name" value="GUANINE NUCLEOTIDE-BINDING PROTEIN ALPHA-5 SUBUNIT"/>
    <property type="match status" value="1"/>
</dbReference>
<evidence type="ECO:0000256" key="5">
    <source>
        <dbReference type="PIRSR" id="PIRSR601019-2"/>
    </source>
</evidence>
<sequence length="301" mass="35438">MLINVPEDVIHSNMKHLLMNRSSDITDGNIDLRTLFIWLWKNPNMRELIFTNISDRWIPHTNIELFAQKITQREMPCNPYLYIGRPTCGVSEIKIIHNNLQYITLELGGDRYQRRRWIHCFEKVHCFVVVASLTDFTDPYWFDESLAYYAMLCDNKWTCGKRIVLVLSKVDILVNKLRNGSIAYNRQLNTVVRKELAHVENDCQQRIIINSIISEYFQIYNSKTSRKWAFEYHIANLVSPVDSKQLKRRIFNDVQPETPYISDSLSPNFIHLHLTKHCNGSLPRFCDIVMVTKLVKTITNK</sequence>
<dbReference type="Proteomes" id="UP000816034">
    <property type="component" value="Unassembled WGS sequence"/>
</dbReference>
<keyword evidence="2" id="KW-0547">Nucleotide-binding</keyword>
<dbReference type="GO" id="GO:0007188">
    <property type="term" value="P:adenylate cyclase-modulating G protein-coupled receptor signaling pathway"/>
    <property type="evidence" value="ECO:0007669"/>
    <property type="project" value="TreeGrafter"/>
</dbReference>
<dbReference type="GO" id="GO:0005525">
    <property type="term" value="F:GTP binding"/>
    <property type="evidence" value="ECO:0007669"/>
    <property type="project" value="UniProtKB-KW"/>
</dbReference>
<evidence type="ECO:0000313" key="6">
    <source>
        <dbReference type="EMBL" id="KAG2385849.1"/>
    </source>
</evidence>
<keyword evidence="1 5" id="KW-0479">Metal-binding</keyword>
<feature type="binding site" evidence="5">
    <location>
        <position position="87"/>
    </location>
    <ligand>
        <name>Mg(2+)</name>
        <dbReference type="ChEBI" id="CHEBI:18420"/>
    </ligand>
</feature>
<evidence type="ECO:0000256" key="3">
    <source>
        <dbReference type="ARBA" id="ARBA00023134"/>
    </source>
</evidence>
<dbReference type="GO" id="GO:0046872">
    <property type="term" value="F:metal ion binding"/>
    <property type="evidence" value="ECO:0007669"/>
    <property type="project" value="UniProtKB-KW"/>
</dbReference>
<keyword evidence="3" id="KW-0342">GTP-binding</keyword>
<dbReference type="GeneID" id="68095453"/>
<keyword evidence="7" id="KW-1185">Reference proteome</keyword>
<accession>A0AA88GU79</accession>
<proteinExistence type="predicted"/>
<dbReference type="GO" id="GO:0001664">
    <property type="term" value="F:G protein-coupled receptor binding"/>
    <property type="evidence" value="ECO:0007669"/>
    <property type="project" value="TreeGrafter"/>
</dbReference>
<evidence type="ECO:0000256" key="2">
    <source>
        <dbReference type="ARBA" id="ARBA00022741"/>
    </source>
</evidence>
<dbReference type="GO" id="GO:0031683">
    <property type="term" value="F:G-protein beta/gamma-subunit complex binding"/>
    <property type="evidence" value="ECO:0007669"/>
    <property type="project" value="InterPro"/>
</dbReference>
<keyword evidence="4" id="KW-0807">Transducer</keyword>
<dbReference type="InterPro" id="IPR001019">
    <property type="entry name" value="Gprotein_alpha_su"/>
</dbReference>
<name>A0AA88GU79_NAELO</name>
<organism evidence="6 7">
    <name type="scientific">Naegleria lovaniensis</name>
    <name type="common">Amoeba</name>
    <dbReference type="NCBI Taxonomy" id="51637"/>
    <lineage>
        <taxon>Eukaryota</taxon>
        <taxon>Discoba</taxon>
        <taxon>Heterolobosea</taxon>
        <taxon>Tetramitia</taxon>
        <taxon>Eutetramitia</taxon>
        <taxon>Vahlkampfiidae</taxon>
        <taxon>Naegleria</taxon>
    </lineage>
</organism>
<dbReference type="GO" id="GO:0003924">
    <property type="term" value="F:GTPase activity"/>
    <property type="evidence" value="ECO:0007669"/>
    <property type="project" value="InterPro"/>
</dbReference>